<dbReference type="SUPFAM" id="SSF51338">
    <property type="entry name" value="Composite domain of metallo-dependent hydrolases"/>
    <property type="match status" value="1"/>
</dbReference>
<evidence type="ECO:0000256" key="9">
    <source>
        <dbReference type="NCBIfam" id="TIGR01224"/>
    </source>
</evidence>
<dbReference type="GO" id="GO:0046872">
    <property type="term" value="F:metal ion binding"/>
    <property type="evidence" value="ECO:0007669"/>
    <property type="project" value="UniProtKB-KW"/>
</dbReference>
<dbReference type="EMBL" id="KF900360">
    <property type="protein sequence ID" value="AIE92229.1"/>
    <property type="molecule type" value="Genomic_DNA"/>
</dbReference>
<evidence type="ECO:0000256" key="2">
    <source>
        <dbReference type="ARBA" id="ARBA00012864"/>
    </source>
</evidence>
<dbReference type="GO" id="GO:0019556">
    <property type="term" value="P:L-histidine catabolic process to glutamate and formamide"/>
    <property type="evidence" value="ECO:0007669"/>
    <property type="project" value="UniProtKB-UniRule"/>
</dbReference>
<reference evidence="11" key="1">
    <citation type="journal article" date="2014" name="Genome Biol. Evol.">
        <title>Pangenome evidence for extensive interdomain horizontal transfer affecting lineage core and shell genes in uncultured planktonic thaumarchaeota and euryarchaeota.</title>
        <authorList>
            <person name="Deschamps P."/>
            <person name="Zivanovic Y."/>
            <person name="Moreira D."/>
            <person name="Rodriguez-Valera F."/>
            <person name="Lopez-Garcia P."/>
        </authorList>
    </citation>
    <scope>NUCLEOTIDE SEQUENCE</scope>
</reference>
<keyword evidence="6" id="KW-0369">Histidine metabolism</keyword>
<proteinExistence type="predicted"/>
<dbReference type="EC" id="3.5.2.7" evidence="2 9"/>
<dbReference type="Gene3D" id="3.20.20.140">
    <property type="entry name" value="Metal-dependent hydrolases"/>
    <property type="match status" value="1"/>
</dbReference>
<keyword evidence="8" id="KW-0408">Iron</keyword>
<keyword evidence="7" id="KW-0862">Zinc</keyword>
<gene>
    <name evidence="11" type="primary">hutI</name>
</gene>
<evidence type="ECO:0000256" key="5">
    <source>
        <dbReference type="ARBA" id="ARBA00022801"/>
    </source>
</evidence>
<evidence type="ECO:0000259" key="10">
    <source>
        <dbReference type="Pfam" id="PF07969"/>
    </source>
</evidence>
<keyword evidence="5 11" id="KW-0378">Hydrolase</keyword>
<name>A0A075FLH0_9EURY</name>
<dbReference type="AlphaFoldDB" id="A0A075FLH0"/>
<protein>
    <recommendedName>
        <fullName evidence="2 9">Imidazolonepropionase</fullName>
        <ecNumber evidence="2 9">3.5.2.7</ecNumber>
    </recommendedName>
</protein>
<dbReference type="InterPro" id="IPR013108">
    <property type="entry name" value="Amidohydro_3"/>
</dbReference>
<evidence type="ECO:0000256" key="3">
    <source>
        <dbReference type="ARBA" id="ARBA00022490"/>
    </source>
</evidence>
<evidence type="ECO:0000313" key="11">
    <source>
        <dbReference type="EMBL" id="AIE92229.1"/>
    </source>
</evidence>
<dbReference type="GO" id="GO:0050480">
    <property type="term" value="F:imidazolonepropionase activity"/>
    <property type="evidence" value="ECO:0007669"/>
    <property type="project" value="UniProtKB-UniRule"/>
</dbReference>
<evidence type="ECO:0000256" key="6">
    <source>
        <dbReference type="ARBA" id="ARBA00022808"/>
    </source>
</evidence>
<dbReference type="Gene3D" id="2.30.40.10">
    <property type="entry name" value="Urease, subunit C, domain 1"/>
    <property type="match status" value="1"/>
</dbReference>
<keyword evidence="3" id="KW-0963">Cytoplasm</keyword>
<feature type="domain" description="Amidohydrolase 3" evidence="10">
    <location>
        <begin position="107"/>
        <end position="327"/>
    </location>
</feature>
<accession>A0A075FLH0</accession>
<dbReference type="PANTHER" id="PTHR42752:SF1">
    <property type="entry name" value="IMIDAZOLONEPROPIONASE-RELATED"/>
    <property type="match status" value="1"/>
</dbReference>
<dbReference type="Pfam" id="PF07969">
    <property type="entry name" value="Amidohydro_3"/>
    <property type="match status" value="1"/>
</dbReference>
<evidence type="ECO:0000256" key="7">
    <source>
        <dbReference type="ARBA" id="ARBA00022833"/>
    </source>
</evidence>
<evidence type="ECO:0000256" key="8">
    <source>
        <dbReference type="ARBA" id="ARBA00023004"/>
    </source>
</evidence>
<evidence type="ECO:0000256" key="4">
    <source>
        <dbReference type="ARBA" id="ARBA00022723"/>
    </source>
</evidence>
<dbReference type="InterPro" id="IPR032466">
    <property type="entry name" value="Metal_Hydrolase"/>
</dbReference>
<dbReference type="InterPro" id="IPR005920">
    <property type="entry name" value="HutI"/>
</dbReference>
<organism evidence="11">
    <name type="scientific">uncultured marine group II/III euryarchaeote AD1000_20_C05</name>
    <dbReference type="NCBI Taxonomy" id="1457735"/>
    <lineage>
        <taxon>Archaea</taxon>
        <taxon>Methanobacteriati</taxon>
        <taxon>Methanobacteriota</taxon>
        <taxon>environmental samples</taxon>
    </lineage>
</organism>
<dbReference type="GO" id="GO:0005737">
    <property type="term" value="C:cytoplasm"/>
    <property type="evidence" value="ECO:0007669"/>
    <property type="project" value="UniProtKB-UniRule"/>
</dbReference>
<sequence>MCAQCFLYPVSYSTGVAGRHCFQASRKWRPMGVLVVNCGEIAHMNDGDASKPLVGAAMMDKEANVHPPGMGILVSGSSIDRVSDSESLCSEFAPWWDGSDAMEGEFRVLDASGKAVIPGLIDSHTHLLWGGDRSSEMRLRQAGMSYKEIADAGGGIAKTVRSTRGLSVQELTRIGISRANRATMTGTTVMEAKSGYGLDTKSELRLLQAINEVDQHTNAKILPTWLGAHDFPHRRSREEYLEELVCEQIPAVAEQGVAMWADVFCEEGWFSNEETEVIVRAAAEYGIPSRLHVDEFADSGGLALAAELGAVSGDHVAKSSPDSRQAASDSGTMQTFLPGTPLVLGLPMDAPLASCIENEWAFSIATDYNPNCRILSMPFIGSLVTTRMSMDPFAALVAASRNPATTLDQPEVTGTIVEGSRADLSLIWSDSVDGWCQTPGENPISTTIIDGSIVNSNN</sequence>
<dbReference type="PANTHER" id="PTHR42752">
    <property type="entry name" value="IMIDAZOLONEPROPIONASE"/>
    <property type="match status" value="1"/>
</dbReference>
<keyword evidence="4" id="KW-0479">Metal-binding</keyword>
<comment type="pathway">
    <text evidence="1">Amino-acid degradation.</text>
</comment>
<dbReference type="InterPro" id="IPR011059">
    <property type="entry name" value="Metal-dep_hydrolase_composite"/>
</dbReference>
<evidence type="ECO:0000256" key="1">
    <source>
        <dbReference type="ARBA" id="ARBA00005023"/>
    </source>
</evidence>
<dbReference type="NCBIfam" id="TIGR01224">
    <property type="entry name" value="hutI"/>
    <property type="match status" value="1"/>
</dbReference>
<dbReference type="SUPFAM" id="SSF51556">
    <property type="entry name" value="Metallo-dependent hydrolases"/>
    <property type="match status" value="1"/>
</dbReference>